<protein>
    <submittedName>
        <fullName evidence="11">Mechanosensitive ion channel</fullName>
    </submittedName>
</protein>
<name>A0A972JI31_9GAMM</name>
<evidence type="ECO:0000259" key="9">
    <source>
        <dbReference type="Pfam" id="PF00924"/>
    </source>
</evidence>
<feature type="domain" description="Mechanosensitive ion channel MscS" evidence="9">
    <location>
        <begin position="109"/>
        <end position="175"/>
    </location>
</feature>
<dbReference type="Pfam" id="PF00924">
    <property type="entry name" value="MS_channel_2nd"/>
    <property type="match status" value="1"/>
</dbReference>
<dbReference type="InterPro" id="IPR023408">
    <property type="entry name" value="MscS_beta-dom_sf"/>
</dbReference>
<dbReference type="InterPro" id="IPR010920">
    <property type="entry name" value="LSM_dom_sf"/>
</dbReference>
<evidence type="ECO:0000256" key="6">
    <source>
        <dbReference type="ARBA" id="ARBA00023136"/>
    </source>
</evidence>
<keyword evidence="6 8" id="KW-0472">Membrane</keyword>
<dbReference type="InterPro" id="IPR011066">
    <property type="entry name" value="MscS_channel_C_sf"/>
</dbReference>
<evidence type="ECO:0000256" key="3">
    <source>
        <dbReference type="ARBA" id="ARBA00022475"/>
    </source>
</evidence>
<dbReference type="PANTHER" id="PTHR30347">
    <property type="entry name" value="POTASSIUM CHANNEL RELATED"/>
    <property type="match status" value="1"/>
</dbReference>
<dbReference type="Gene3D" id="3.30.70.100">
    <property type="match status" value="1"/>
</dbReference>
<comment type="caution">
    <text evidence="11">The sequence shown here is derived from an EMBL/GenBank/DDBJ whole genome shotgun (WGS) entry which is preliminary data.</text>
</comment>
<dbReference type="GO" id="GO:0005886">
    <property type="term" value="C:plasma membrane"/>
    <property type="evidence" value="ECO:0007669"/>
    <property type="project" value="UniProtKB-SubCell"/>
</dbReference>
<dbReference type="SUPFAM" id="SSF50182">
    <property type="entry name" value="Sm-like ribonucleoproteins"/>
    <property type="match status" value="1"/>
</dbReference>
<dbReference type="InterPro" id="IPR052702">
    <property type="entry name" value="MscS-like_channel"/>
</dbReference>
<keyword evidence="4 8" id="KW-0812">Transmembrane</keyword>
<dbReference type="Pfam" id="PF21082">
    <property type="entry name" value="MS_channel_3rd"/>
    <property type="match status" value="1"/>
</dbReference>
<feature type="transmembrane region" description="Helical" evidence="8">
    <location>
        <begin position="62"/>
        <end position="85"/>
    </location>
</feature>
<dbReference type="SUPFAM" id="SSF82689">
    <property type="entry name" value="Mechanosensitive channel protein MscS (YggB), C-terminal domain"/>
    <property type="match status" value="1"/>
</dbReference>
<keyword evidence="5 8" id="KW-1133">Transmembrane helix</keyword>
<reference evidence="11" key="1">
    <citation type="submission" date="2020-04" db="EMBL/GenBank/DDBJ databases">
        <title>Description of Shewanella salipaludis sp. nov., isolated from a salt marsh.</title>
        <authorList>
            <person name="Park S."/>
            <person name="Yoon J.-H."/>
        </authorList>
    </citation>
    <scope>NUCLEOTIDE SEQUENCE</scope>
    <source>
        <strain evidence="11">SHSM-M6</strain>
    </source>
</reference>
<dbReference type="Proteomes" id="UP000737113">
    <property type="component" value="Unassembled WGS sequence"/>
</dbReference>
<dbReference type="AlphaFoldDB" id="A0A972JI31"/>
<evidence type="ECO:0000313" key="11">
    <source>
        <dbReference type="EMBL" id="NMH63755.1"/>
    </source>
</evidence>
<sequence>MSLDTVREWLAYVIFSYDQRPITVMQLLQVPLYLLLAWFIITRLGKLIKKALVARHVSADAVHLFSRVYLVVALALVIVTSLELLNIPLTAFAFVSGAIAIGVGFGAQNIINNFISGWILMWERPIRIGDFLEVGTARGMVESINTRSTLIRRNDGVHLLVPNSQLLENTVTNWTLIDNNVRTSVRVGVAYGSDVVLVASLLRQVMDEREDIVLKHRSYVYFDDFGDNALIFEIVFWLLAHSETDIRRLRSELRFRLCDLLQQHHISIAFPQRDLHLDGALTLKREVKGEVKRAARREEPQEGKPEDRG</sequence>
<evidence type="ECO:0000256" key="7">
    <source>
        <dbReference type="SAM" id="MobiDB-lite"/>
    </source>
</evidence>
<dbReference type="SUPFAM" id="SSF82861">
    <property type="entry name" value="Mechanosensitive channel protein MscS (YggB), transmembrane region"/>
    <property type="match status" value="1"/>
</dbReference>
<evidence type="ECO:0000313" key="12">
    <source>
        <dbReference type="Proteomes" id="UP000737113"/>
    </source>
</evidence>
<dbReference type="PANTHER" id="PTHR30347:SF1">
    <property type="entry name" value="MECHANOSENSITIVE CHANNEL MSCK"/>
    <property type="match status" value="1"/>
</dbReference>
<dbReference type="GO" id="GO:0008381">
    <property type="term" value="F:mechanosensitive monoatomic ion channel activity"/>
    <property type="evidence" value="ECO:0007669"/>
    <property type="project" value="UniProtKB-ARBA"/>
</dbReference>
<dbReference type="InterPro" id="IPR049278">
    <property type="entry name" value="MS_channel_C"/>
</dbReference>
<keyword evidence="3" id="KW-1003">Cell membrane</keyword>
<gene>
    <name evidence="11" type="ORF">HC757_00955</name>
</gene>
<dbReference type="RefSeq" id="WP_169562385.1">
    <property type="nucleotide sequence ID" value="NZ_JAAXYH010000001.1"/>
</dbReference>
<proteinExistence type="inferred from homology"/>
<organism evidence="11 12">
    <name type="scientific">Shewanella salipaludis</name>
    <dbReference type="NCBI Taxonomy" id="2723052"/>
    <lineage>
        <taxon>Bacteria</taxon>
        <taxon>Pseudomonadati</taxon>
        <taxon>Pseudomonadota</taxon>
        <taxon>Gammaproteobacteria</taxon>
        <taxon>Alteromonadales</taxon>
        <taxon>Shewanellaceae</taxon>
        <taxon>Shewanella</taxon>
    </lineage>
</organism>
<accession>A0A972JI31</accession>
<evidence type="ECO:0000259" key="10">
    <source>
        <dbReference type="Pfam" id="PF21082"/>
    </source>
</evidence>
<evidence type="ECO:0000256" key="8">
    <source>
        <dbReference type="SAM" id="Phobius"/>
    </source>
</evidence>
<feature type="domain" description="Mechanosensitive ion channel MscS C-terminal" evidence="10">
    <location>
        <begin position="185"/>
        <end position="268"/>
    </location>
</feature>
<evidence type="ECO:0000256" key="2">
    <source>
        <dbReference type="ARBA" id="ARBA00008017"/>
    </source>
</evidence>
<keyword evidence="12" id="KW-1185">Reference proteome</keyword>
<feature type="transmembrane region" description="Helical" evidence="8">
    <location>
        <begin position="22"/>
        <end position="41"/>
    </location>
</feature>
<evidence type="ECO:0000256" key="4">
    <source>
        <dbReference type="ARBA" id="ARBA00022692"/>
    </source>
</evidence>
<comment type="subcellular location">
    <subcellularLocation>
        <location evidence="1">Cell membrane</location>
        <topology evidence="1">Multi-pass membrane protein</topology>
    </subcellularLocation>
</comment>
<evidence type="ECO:0000256" key="1">
    <source>
        <dbReference type="ARBA" id="ARBA00004651"/>
    </source>
</evidence>
<feature type="region of interest" description="Disordered" evidence="7">
    <location>
        <begin position="290"/>
        <end position="309"/>
    </location>
</feature>
<feature type="transmembrane region" description="Helical" evidence="8">
    <location>
        <begin position="91"/>
        <end position="111"/>
    </location>
</feature>
<dbReference type="Gene3D" id="2.30.30.60">
    <property type="match status" value="1"/>
</dbReference>
<evidence type="ECO:0000256" key="5">
    <source>
        <dbReference type="ARBA" id="ARBA00022989"/>
    </source>
</evidence>
<dbReference type="InterPro" id="IPR006685">
    <property type="entry name" value="MscS_channel_2nd"/>
</dbReference>
<dbReference type="InterPro" id="IPR011014">
    <property type="entry name" value="MscS_channel_TM-2"/>
</dbReference>
<dbReference type="EMBL" id="JAAXYH010000001">
    <property type="protein sequence ID" value="NMH63755.1"/>
    <property type="molecule type" value="Genomic_DNA"/>
</dbReference>
<comment type="similarity">
    <text evidence="2">Belongs to the MscS (TC 1.A.23) family.</text>
</comment>
<dbReference type="Gene3D" id="1.10.287.1260">
    <property type="match status" value="1"/>
</dbReference>